<name>A0A9W9DR81_9AGAR</name>
<organism evidence="1 2">
    <name type="scientific">Lentinula lateritia</name>
    <dbReference type="NCBI Taxonomy" id="40482"/>
    <lineage>
        <taxon>Eukaryota</taxon>
        <taxon>Fungi</taxon>
        <taxon>Dikarya</taxon>
        <taxon>Basidiomycota</taxon>
        <taxon>Agaricomycotina</taxon>
        <taxon>Agaricomycetes</taxon>
        <taxon>Agaricomycetidae</taxon>
        <taxon>Agaricales</taxon>
        <taxon>Marasmiineae</taxon>
        <taxon>Omphalotaceae</taxon>
        <taxon>Lentinula</taxon>
    </lineage>
</organism>
<feature type="non-terminal residue" evidence="1">
    <location>
        <position position="1"/>
    </location>
</feature>
<accession>A0A9W9DR81</accession>
<sequence>TTLAFWLRSSVVSVLNSLTTITRAPPSVFGYLIFAALVPSCSACNTGDVMTLLLQYWLASSGDLVFSFSSLLGPSGEAVS</sequence>
<evidence type="ECO:0000313" key="2">
    <source>
        <dbReference type="Proteomes" id="UP001150238"/>
    </source>
</evidence>
<dbReference type="EMBL" id="JANVFS010000013">
    <property type="protein sequence ID" value="KAJ4482765.1"/>
    <property type="molecule type" value="Genomic_DNA"/>
</dbReference>
<evidence type="ECO:0000313" key="1">
    <source>
        <dbReference type="EMBL" id="KAJ4482765.1"/>
    </source>
</evidence>
<proteinExistence type="predicted"/>
<comment type="caution">
    <text evidence="1">The sequence shown here is derived from an EMBL/GenBank/DDBJ whole genome shotgun (WGS) entry which is preliminary data.</text>
</comment>
<reference evidence="1" key="1">
    <citation type="submission" date="2022-08" db="EMBL/GenBank/DDBJ databases">
        <authorList>
            <consortium name="DOE Joint Genome Institute"/>
            <person name="Min B."/>
            <person name="Riley R."/>
            <person name="Sierra-Patev S."/>
            <person name="Naranjo-Ortiz M."/>
            <person name="Looney B."/>
            <person name="Konkel Z."/>
            <person name="Slot J.C."/>
            <person name="Sakamoto Y."/>
            <person name="Steenwyk J.L."/>
            <person name="Rokas A."/>
            <person name="Carro J."/>
            <person name="Camarero S."/>
            <person name="Ferreira P."/>
            <person name="Molpeceres G."/>
            <person name="Ruiz-Duenas F.J."/>
            <person name="Serrano A."/>
            <person name="Henrissat B."/>
            <person name="Drula E."/>
            <person name="Hughes K.W."/>
            <person name="Mata J.L."/>
            <person name="Ishikawa N.K."/>
            <person name="Vargas-Isla R."/>
            <person name="Ushijima S."/>
            <person name="Smith C.A."/>
            <person name="Ahrendt S."/>
            <person name="Andreopoulos W."/>
            <person name="He G."/>
            <person name="Labutti K."/>
            <person name="Lipzen A."/>
            <person name="Ng V."/>
            <person name="Sandor L."/>
            <person name="Barry K."/>
            <person name="Martinez A.T."/>
            <person name="Xiao Y."/>
            <person name="Gibbons J.G."/>
            <person name="Terashima K."/>
            <person name="Hibbett D.S."/>
            <person name="Grigoriev I.V."/>
        </authorList>
    </citation>
    <scope>NUCLEOTIDE SEQUENCE</scope>
    <source>
        <strain evidence="1">Sp2 HRB7682 ss15</strain>
    </source>
</reference>
<reference evidence="1" key="2">
    <citation type="journal article" date="2023" name="Proc. Natl. Acad. Sci. U.S.A.">
        <title>A global phylogenomic analysis of the shiitake genus Lentinula.</title>
        <authorList>
            <person name="Sierra-Patev S."/>
            <person name="Min B."/>
            <person name="Naranjo-Ortiz M."/>
            <person name="Looney B."/>
            <person name="Konkel Z."/>
            <person name="Slot J.C."/>
            <person name="Sakamoto Y."/>
            <person name="Steenwyk J.L."/>
            <person name="Rokas A."/>
            <person name="Carro J."/>
            <person name="Camarero S."/>
            <person name="Ferreira P."/>
            <person name="Molpeceres G."/>
            <person name="Ruiz-Duenas F.J."/>
            <person name="Serrano A."/>
            <person name="Henrissat B."/>
            <person name="Drula E."/>
            <person name="Hughes K.W."/>
            <person name="Mata J.L."/>
            <person name="Ishikawa N.K."/>
            <person name="Vargas-Isla R."/>
            <person name="Ushijima S."/>
            <person name="Smith C.A."/>
            <person name="Donoghue J."/>
            <person name="Ahrendt S."/>
            <person name="Andreopoulos W."/>
            <person name="He G."/>
            <person name="LaButti K."/>
            <person name="Lipzen A."/>
            <person name="Ng V."/>
            <person name="Riley R."/>
            <person name="Sandor L."/>
            <person name="Barry K."/>
            <person name="Martinez A.T."/>
            <person name="Xiao Y."/>
            <person name="Gibbons J.G."/>
            <person name="Terashima K."/>
            <person name="Grigoriev I.V."/>
            <person name="Hibbett D."/>
        </authorList>
    </citation>
    <scope>NUCLEOTIDE SEQUENCE</scope>
    <source>
        <strain evidence="1">Sp2 HRB7682 ss15</strain>
    </source>
</reference>
<dbReference type="Proteomes" id="UP001150238">
    <property type="component" value="Unassembled WGS sequence"/>
</dbReference>
<gene>
    <name evidence="1" type="ORF">C8J55DRAFT_42680</name>
</gene>
<dbReference type="AlphaFoldDB" id="A0A9W9DR81"/>
<protein>
    <submittedName>
        <fullName evidence="1">Uncharacterized protein</fullName>
    </submittedName>
</protein>